<evidence type="ECO:0000313" key="2">
    <source>
        <dbReference type="Proteomes" id="UP001165960"/>
    </source>
</evidence>
<dbReference type="Proteomes" id="UP001165960">
    <property type="component" value="Unassembled WGS sequence"/>
</dbReference>
<organism evidence="1 2">
    <name type="scientific">Entomophthora muscae</name>
    <dbReference type="NCBI Taxonomy" id="34485"/>
    <lineage>
        <taxon>Eukaryota</taxon>
        <taxon>Fungi</taxon>
        <taxon>Fungi incertae sedis</taxon>
        <taxon>Zoopagomycota</taxon>
        <taxon>Entomophthoromycotina</taxon>
        <taxon>Entomophthoromycetes</taxon>
        <taxon>Entomophthorales</taxon>
        <taxon>Entomophthoraceae</taxon>
        <taxon>Entomophthora</taxon>
    </lineage>
</organism>
<comment type="caution">
    <text evidence="1">The sequence shown here is derived from an EMBL/GenBank/DDBJ whole genome shotgun (WGS) entry which is preliminary data.</text>
</comment>
<reference evidence="1" key="1">
    <citation type="submission" date="2022-04" db="EMBL/GenBank/DDBJ databases">
        <title>Genome of the entomopathogenic fungus Entomophthora muscae.</title>
        <authorList>
            <person name="Elya C."/>
            <person name="Lovett B.R."/>
            <person name="Lee E."/>
            <person name="Macias A.M."/>
            <person name="Hajek A.E."/>
            <person name="De Bivort B.L."/>
            <person name="Kasson M.T."/>
            <person name="De Fine Licht H.H."/>
            <person name="Stajich J.E."/>
        </authorList>
    </citation>
    <scope>NUCLEOTIDE SEQUENCE</scope>
    <source>
        <strain evidence="1">Berkeley</strain>
    </source>
</reference>
<protein>
    <submittedName>
        <fullName evidence="1">Uncharacterized protein</fullName>
    </submittedName>
</protein>
<keyword evidence="2" id="KW-1185">Reference proteome</keyword>
<name>A0ACC2TE00_9FUNG</name>
<dbReference type="EMBL" id="QTSX02002960">
    <property type="protein sequence ID" value="KAJ9072809.1"/>
    <property type="molecule type" value="Genomic_DNA"/>
</dbReference>
<accession>A0ACC2TE00</accession>
<sequence>MSTSNYPQLAGSHLNPPPQYEEDSHKKPSPSTYSQQQPLISNQGVSYVTEDDFMYGPTLSQADGEIRRNFLKKVYAILTAQILGTALFSFMFYSVNSVQLFLFRHTWVVYLSCFAALLNIMVLFWKRHSYPTNFILLSSFTFLESISIGTIVSFYKSTVVLQALFLTLGIFLALTLFVSQTRYDFSSYVPYLGAGLWVLIILSFIQIFFPFSSGFQLAIAIGSAFLFSAYIVVDTQMIMNRLSPEEYIVASVELYLDVINLFVALLRIFGSSDRD</sequence>
<gene>
    <name evidence="1" type="ORF">DSO57_1023217</name>
</gene>
<evidence type="ECO:0000313" key="1">
    <source>
        <dbReference type="EMBL" id="KAJ9072809.1"/>
    </source>
</evidence>
<proteinExistence type="predicted"/>